<feature type="compositionally biased region" description="Polar residues" evidence="3">
    <location>
        <begin position="530"/>
        <end position="545"/>
    </location>
</feature>
<feature type="compositionally biased region" description="Basic and acidic residues" evidence="3">
    <location>
        <begin position="492"/>
        <end position="501"/>
    </location>
</feature>
<dbReference type="PANTHER" id="PTHR36100">
    <property type="entry name" value="BUD SITE SELECTION PROTEIN 4"/>
    <property type="match status" value="1"/>
</dbReference>
<dbReference type="Gene3D" id="2.30.29.30">
    <property type="entry name" value="Pleckstrin-homology domain (PH domain)/Phosphotyrosine-binding domain (PTB)"/>
    <property type="match status" value="1"/>
</dbReference>
<proteinExistence type="predicted"/>
<gene>
    <name evidence="5" type="ORF">DFH94DRAFT_663491</name>
</gene>
<dbReference type="SUPFAM" id="SSF50729">
    <property type="entry name" value="PH domain-like"/>
    <property type="match status" value="1"/>
</dbReference>
<feature type="region of interest" description="Disordered" evidence="3">
    <location>
        <begin position="852"/>
        <end position="889"/>
    </location>
</feature>
<feature type="compositionally biased region" description="Basic and acidic residues" evidence="3">
    <location>
        <begin position="344"/>
        <end position="356"/>
    </location>
</feature>
<evidence type="ECO:0000256" key="3">
    <source>
        <dbReference type="SAM" id="MobiDB-lite"/>
    </source>
</evidence>
<feature type="compositionally biased region" description="Basic and acidic residues" evidence="3">
    <location>
        <begin position="577"/>
        <end position="586"/>
    </location>
</feature>
<evidence type="ECO:0000313" key="6">
    <source>
        <dbReference type="Proteomes" id="UP000759537"/>
    </source>
</evidence>
<feature type="compositionally biased region" description="Acidic residues" evidence="3">
    <location>
        <begin position="216"/>
        <end position="231"/>
    </location>
</feature>
<dbReference type="Proteomes" id="UP000759537">
    <property type="component" value="Unassembled WGS sequence"/>
</dbReference>
<accession>A0A9P5N0F5</accession>
<evidence type="ECO:0000313" key="5">
    <source>
        <dbReference type="EMBL" id="KAF8483341.1"/>
    </source>
</evidence>
<feature type="region of interest" description="Disordered" evidence="3">
    <location>
        <begin position="733"/>
        <end position="839"/>
    </location>
</feature>
<feature type="region of interest" description="Disordered" evidence="3">
    <location>
        <begin position="216"/>
        <end position="386"/>
    </location>
</feature>
<reference evidence="5" key="2">
    <citation type="journal article" date="2020" name="Nat. Commun.">
        <title>Large-scale genome sequencing of mycorrhizal fungi provides insights into the early evolution of symbiotic traits.</title>
        <authorList>
            <person name="Miyauchi S."/>
            <person name="Kiss E."/>
            <person name="Kuo A."/>
            <person name="Drula E."/>
            <person name="Kohler A."/>
            <person name="Sanchez-Garcia M."/>
            <person name="Morin E."/>
            <person name="Andreopoulos B."/>
            <person name="Barry K.W."/>
            <person name="Bonito G."/>
            <person name="Buee M."/>
            <person name="Carver A."/>
            <person name="Chen C."/>
            <person name="Cichocki N."/>
            <person name="Clum A."/>
            <person name="Culley D."/>
            <person name="Crous P.W."/>
            <person name="Fauchery L."/>
            <person name="Girlanda M."/>
            <person name="Hayes R.D."/>
            <person name="Keri Z."/>
            <person name="LaButti K."/>
            <person name="Lipzen A."/>
            <person name="Lombard V."/>
            <person name="Magnuson J."/>
            <person name="Maillard F."/>
            <person name="Murat C."/>
            <person name="Nolan M."/>
            <person name="Ohm R.A."/>
            <person name="Pangilinan J."/>
            <person name="Pereira M.F."/>
            <person name="Perotto S."/>
            <person name="Peter M."/>
            <person name="Pfister S."/>
            <person name="Riley R."/>
            <person name="Sitrit Y."/>
            <person name="Stielow J.B."/>
            <person name="Szollosi G."/>
            <person name="Zifcakova L."/>
            <person name="Stursova M."/>
            <person name="Spatafora J.W."/>
            <person name="Tedersoo L."/>
            <person name="Vaario L.M."/>
            <person name="Yamada A."/>
            <person name="Yan M."/>
            <person name="Wang P."/>
            <person name="Xu J."/>
            <person name="Bruns T."/>
            <person name="Baldrian P."/>
            <person name="Vilgalys R."/>
            <person name="Dunand C."/>
            <person name="Henrissat B."/>
            <person name="Grigoriev I.V."/>
            <person name="Hibbett D."/>
            <person name="Nagy L.G."/>
            <person name="Martin F.M."/>
        </authorList>
    </citation>
    <scope>NUCLEOTIDE SEQUENCE</scope>
    <source>
        <strain evidence="5">Prilba</strain>
    </source>
</reference>
<dbReference type="GO" id="GO:0005525">
    <property type="term" value="F:GTP binding"/>
    <property type="evidence" value="ECO:0007669"/>
    <property type="project" value="TreeGrafter"/>
</dbReference>
<feature type="compositionally biased region" description="Polar residues" evidence="3">
    <location>
        <begin position="820"/>
        <end position="833"/>
    </location>
</feature>
<dbReference type="GO" id="GO:0051301">
    <property type="term" value="P:cell division"/>
    <property type="evidence" value="ECO:0007669"/>
    <property type="project" value="UniProtKB-KW"/>
</dbReference>
<feature type="compositionally biased region" description="Low complexity" evidence="3">
    <location>
        <begin position="77"/>
        <end position="89"/>
    </location>
</feature>
<dbReference type="InterPro" id="IPR011993">
    <property type="entry name" value="PH-like_dom_sf"/>
</dbReference>
<comment type="caution">
    <text evidence="5">The sequence shown here is derived from an EMBL/GenBank/DDBJ whole genome shotgun (WGS) entry which is preliminary data.</text>
</comment>
<feature type="compositionally biased region" description="Polar residues" evidence="3">
    <location>
        <begin position="794"/>
        <end position="808"/>
    </location>
</feature>
<dbReference type="InterPro" id="IPR052007">
    <property type="entry name" value="Bud4"/>
</dbReference>
<evidence type="ECO:0000256" key="2">
    <source>
        <dbReference type="ARBA" id="ARBA00023306"/>
    </source>
</evidence>
<feature type="compositionally biased region" description="Low complexity" evidence="3">
    <location>
        <begin position="874"/>
        <end position="886"/>
    </location>
</feature>
<feature type="region of interest" description="Disordered" evidence="3">
    <location>
        <begin position="1082"/>
        <end position="1119"/>
    </location>
</feature>
<keyword evidence="1" id="KW-0132">Cell division</keyword>
<dbReference type="SMART" id="SM00233">
    <property type="entry name" value="PH"/>
    <property type="match status" value="1"/>
</dbReference>
<feature type="compositionally biased region" description="Pro residues" evidence="3">
    <location>
        <begin position="655"/>
        <end position="664"/>
    </location>
</feature>
<feature type="compositionally biased region" description="Polar residues" evidence="3">
    <location>
        <begin position="160"/>
        <end position="169"/>
    </location>
</feature>
<keyword evidence="6" id="KW-1185">Reference proteome</keyword>
<evidence type="ECO:0000259" key="4">
    <source>
        <dbReference type="PROSITE" id="PS50003"/>
    </source>
</evidence>
<feature type="domain" description="PH" evidence="4">
    <location>
        <begin position="1223"/>
        <end position="1342"/>
    </location>
</feature>
<feature type="compositionally biased region" description="Polar residues" evidence="3">
    <location>
        <begin position="35"/>
        <end position="67"/>
    </location>
</feature>
<dbReference type="InterPro" id="IPR001849">
    <property type="entry name" value="PH_domain"/>
</dbReference>
<dbReference type="PANTHER" id="PTHR36100:SF1">
    <property type="entry name" value="BUD SITE SELECTION PROTEIN 4"/>
    <property type="match status" value="1"/>
</dbReference>
<protein>
    <recommendedName>
        <fullName evidence="4">PH domain-containing protein</fullName>
    </recommendedName>
</protein>
<organism evidence="5 6">
    <name type="scientific">Russula ochroleuca</name>
    <dbReference type="NCBI Taxonomy" id="152965"/>
    <lineage>
        <taxon>Eukaryota</taxon>
        <taxon>Fungi</taxon>
        <taxon>Dikarya</taxon>
        <taxon>Basidiomycota</taxon>
        <taxon>Agaricomycotina</taxon>
        <taxon>Agaricomycetes</taxon>
        <taxon>Russulales</taxon>
        <taxon>Russulaceae</taxon>
        <taxon>Russula</taxon>
    </lineage>
</organism>
<evidence type="ECO:0000256" key="1">
    <source>
        <dbReference type="ARBA" id="ARBA00022618"/>
    </source>
</evidence>
<feature type="region of interest" description="Disordered" evidence="3">
    <location>
        <begin position="1"/>
        <end position="197"/>
    </location>
</feature>
<keyword evidence="2" id="KW-0131">Cell cycle</keyword>
<feature type="compositionally biased region" description="Polar residues" evidence="3">
    <location>
        <begin position="317"/>
        <end position="328"/>
    </location>
</feature>
<name>A0A9P5N0F5_9AGAM</name>
<dbReference type="EMBL" id="WHVB01000004">
    <property type="protein sequence ID" value="KAF8483341.1"/>
    <property type="molecule type" value="Genomic_DNA"/>
</dbReference>
<reference evidence="5" key="1">
    <citation type="submission" date="2019-10" db="EMBL/GenBank/DDBJ databases">
        <authorList>
            <consortium name="DOE Joint Genome Institute"/>
            <person name="Kuo A."/>
            <person name="Miyauchi S."/>
            <person name="Kiss E."/>
            <person name="Drula E."/>
            <person name="Kohler A."/>
            <person name="Sanchez-Garcia M."/>
            <person name="Andreopoulos B."/>
            <person name="Barry K.W."/>
            <person name="Bonito G."/>
            <person name="Buee M."/>
            <person name="Carver A."/>
            <person name="Chen C."/>
            <person name="Cichocki N."/>
            <person name="Clum A."/>
            <person name="Culley D."/>
            <person name="Crous P.W."/>
            <person name="Fauchery L."/>
            <person name="Girlanda M."/>
            <person name="Hayes R."/>
            <person name="Keri Z."/>
            <person name="LaButti K."/>
            <person name="Lipzen A."/>
            <person name="Lombard V."/>
            <person name="Magnuson J."/>
            <person name="Maillard F."/>
            <person name="Morin E."/>
            <person name="Murat C."/>
            <person name="Nolan M."/>
            <person name="Ohm R."/>
            <person name="Pangilinan J."/>
            <person name="Pereira M."/>
            <person name="Perotto S."/>
            <person name="Peter M."/>
            <person name="Riley R."/>
            <person name="Sitrit Y."/>
            <person name="Stielow B."/>
            <person name="Szollosi G."/>
            <person name="Zifcakova L."/>
            <person name="Stursova M."/>
            <person name="Spatafora J.W."/>
            <person name="Tedersoo L."/>
            <person name="Vaario L.-M."/>
            <person name="Yamada A."/>
            <person name="Yan M."/>
            <person name="Wang P."/>
            <person name="Xu J."/>
            <person name="Bruns T."/>
            <person name="Baldrian P."/>
            <person name="Vilgalys R."/>
            <person name="Henrissat B."/>
            <person name="Grigoriev I.V."/>
            <person name="Hibbett D."/>
            <person name="Nagy L.G."/>
            <person name="Martin F.M."/>
        </authorList>
    </citation>
    <scope>NUCLEOTIDE SEQUENCE</scope>
    <source>
        <strain evidence="5">Prilba</strain>
    </source>
</reference>
<feature type="compositionally biased region" description="Polar residues" evidence="3">
    <location>
        <begin position="459"/>
        <end position="470"/>
    </location>
</feature>
<sequence>MAPLRDRPPSNSTEPEWPPQPITPLRIAKRDTQQRQHVSQLSRRSSNTFAKLTRSNLVSQSPFRSQTSPIPAPAPSRPSSVHHAPSPRRVSGEKRPRPDSMQSHVENERPLGFKRRQSKGFQDLIEKEPVRKSPFLHPTTPLEDPFPPPPPPPKVLHTSHLPTPSSSASPGRPSLVSKRLHGPRLIGHDDPKRQRRKTVTFDETCDVVTFERDDSLEEELFSDDNDGDFSETVDYGDPVGGVEAHDSITGLVDSMIQDARGNSSPQTPPMDRSLPPEIDSEDGVPYGRTHHADRAAHSRQSHPPTPPLDVPEIVTAIATQSPSLTSTPPHDPSVGSTMPLGRSTHSERARADRMPDDVEEDVKMLPPSPSPAKTKRQPFSDRSESLVPKFDLDVHRQDVAESAGTGPADLFGLPEQDDVQIVELSFISSESASGLPIEQMAALPRPLEVVKFEEELGFGTTNSQIQTSTPPLKLKSPGGSLGKSMESPSSRELPRPPRGRSESPLLTHTASPVLEPSDGTPRIAYLDSPSFRSLSGSPALSTPTRGASPFSRGLESMPSIGSLNGGGSTGSLSRRNPRIDREDIHKRLLRKRNPDSPMPEETGEISTTADRPPGGDLTDMSVQSDNVPLALLRASVPPPLRREGTYDGVMSIDPNPQPADPPRPSVLMRAHSEIETDGTRGTGTPDFQGLELSFPGGSASLDLSLNALESSRVDIDDVRSALERLVQNVVTDSANGSMSVHPSPDLKTKGSRTSLTVATVTKGAKPRRFEPLSDLDTTMEEDEPVDDRGDLQHATPNDSGTSSSSQRTPELLSGGGFMSPSLSRNTSESSNAVQPIPMEAIRHREQIILEKRRQMRRREQDEDLGYVTPPRNPPSVGRPSSRRSMSTGDAEDLQAVARLAALNPPGSSVLPDVVATEEKDPLAESIARELRKLRGSTKSRYHVRQPSETIYASSDADKVSHIDRAGDVDNGRAWRTVRRPSDMNEYAKQIREFNAQEKAGKSHGKVFVRVIRVKGLKLPFPQQTTVVTCTLNNGIHFVTTPECNLEKNCQIEQEFELIEHSKLEFTLTLKVRRDPHIVAQFKANNPAPPLPPAPAPPASKGGMRSFFSSSPKKPVRAVQPTPVAPKVLEENLARYLKPDGTLARAFVSFKDIASRCDTRLFETSFPLIGQRLESGSKVVSIEIGEIVLQFFRLPPLPGIPPSQLPQSLDECHRGLRHVHWHKMTYFEGTLTQNGGDCSTWRRRQFRVIGANLVAFNDVTKRATATIDLRKAIGVEDIPDPRDRALSPSSAQTSTSSFDEYEGLYCVERSFCLRFERNLEILFFTDTDEEKERWLEVLRALIGRIPPNHLWAELLWQRQQELTPTM</sequence>
<feature type="compositionally biased region" description="Pro residues" evidence="3">
    <location>
        <begin position="1086"/>
        <end position="1097"/>
    </location>
</feature>
<dbReference type="PROSITE" id="PS50003">
    <property type="entry name" value="PH_DOMAIN"/>
    <property type="match status" value="1"/>
</dbReference>
<feature type="compositionally biased region" description="Pro residues" evidence="3">
    <location>
        <begin position="144"/>
        <end position="154"/>
    </location>
</feature>
<feature type="region of interest" description="Disordered" evidence="3">
    <location>
        <begin position="459"/>
        <end position="665"/>
    </location>
</feature>
<dbReference type="OrthoDB" id="2123378at2759"/>